<dbReference type="InterPro" id="IPR035595">
    <property type="entry name" value="UDP_glycos_trans_CS"/>
</dbReference>
<evidence type="ECO:0000256" key="1">
    <source>
        <dbReference type="ARBA" id="ARBA00009995"/>
    </source>
</evidence>
<proteinExistence type="inferred from homology"/>
<dbReference type="AlphaFoldDB" id="A0A9D4Y0D3"/>
<dbReference type="PANTHER" id="PTHR11926:SF1545">
    <property type="entry name" value="GLYCOSYLTRANSFERASE"/>
    <property type="match status" value="1"/>
</dbReference>
<dbReference type="FunFam" id="3.40.50.2000:FF:000057">
    <property type="entry name" value="Glycosyltransferase"/>
    <property type="match status" value="1"/>
</dbReference>
<reference evidence="7 8" key="1">
    <citation type="journal article" date="2022" name="Nat. Genet.">
        <title>Improved pea reference genome and pan-genome highlight genomic features and evolutionary characteristics.</title>
        <authorList>
            <person name="Yang T."/>
            <person name="Liu R."/>
            <person name="Luo Y."/>
            <person name="Hu S."/>
            <person name="Wang D."/>
            <person name="Wang C."/>
            <person name="Pandey M.K."/>
            <person name="Ge S."/>
            <person name="Xu Q."/>
            <person name="Li N."/>
            <person name="Li G."/>
            <person name="Huang Y."/>
            <person name="Saxena R.K."/>
            <person name="Ji Y."/>
            <person name="Li M."/>
            <person name="Yan X."/>
            <person name="He Y."/>
            <person name="Liu Y."/>
            <person name="Wang X."/>
            <person name="Xiang C."/>
            <person name="Varshney R.K."/>
            <person name="Ding H."/>
            <person name="Gao S."/>
            <person name="Zong X."/>
        </authorList>
    </citation>
    <scope>NUCLEOTIDE SEQUENCE [LARGE SCALE GENOMIC DNA]</scope>
    <source>
        <strain evidence="7 8">cv. Zhongwan 6</strain>
    </source>
</reference>
<dbReference type="Proteomes" id="UP001058974">
    <property type="component" value="Chromosome 3"/>
</dbReference>
<evidence type="ECO:0000259" key="6">
    <source>
        <dbReference type="Pfam" id="PF26168"/>
    </source>
</evidence>
<dbReference type="PROSITE" id="PS00375">
    <property type="entry name" value="UDPGT"/>
    <property type="match status" value="1"/>
</dbReference>
<comment type="caution">
    <text evidence="7">The sequence shown here is derived from an EMBL/GenBank/DDBJ whole genome shotgun (WGS) entry which is preliminary data.</text>
</comment>
<keyword evidence="8" id="KW-1185">Reference proteome</keyword>
<dbReference type="Gramene" id="Psat3g100520.1">
    <property type="protein sequence ID" value="Psat3g100520.1.cds"/>
    <property type="gene ID" value="Psat3g100520"/>
</dbReference>
<dbReference type="InterPro" id="IPR002213">
    <property type="entry name" value="UDP_glucos_trans"/>
</dbReference>
<name>A0A9D4Y0D3_PEA</name>
<gene>
    <name evidence="7" type="ORF">KIW84_033327</name>
</gene>
<protein>
    <recommendedName>
        <fullName evidence="5">Glycosyltransferase</fullName>
        <ecNumber evidence="5">2.4.1.-</ecNumber>
    </recommendedName>
</protein>
<evidence type="ECO:0000256" key="2">
    <source>
        <dbReference type="ARBA" id="ARBA00022676"/>
    </source>
</evidence>
<dbReference type="Pfam" id="PF00201">
    <property type="entry name" value="UDPGT"/>
    <property type="match status" value="1"/>
</dbReference>
<evidence type="ECO:0000313" key="7">
    <source>
        <dbReference type="EMBL" id="KAI5428295.1"/>
    </source>
</evidence>
<dbReference type="OrthoDB" id="5835829at2759"/>
<comment type="similarity">
    <text evidence="1 4">Belongs to the UDP-glycosyltransferase family.</text>
</comment>
<dbReference type="GO" id="GO:0080044">
    <property type="term" value="F:quercetin 7-O-glucosyltransferase activity"/>
    <property type="evidence" value="ECO:0007669"/>
    <property type="project" value="TreeGrafter"/>
</dbReference>
<evidence type="ECO:0000256" key="4">
    <source>
        <dbReference type="RuleBase" id="RU003718"/>
    </source>
</evidence>
<dbReference type="SUPFAM" id="SSF53756">
    <property type="entry name" value="UDP-Glycosyltransferase/glycogen phosphorylase"/>
    <property type="match status" value="1"/>
</dbReference>
<dbReference type="PANTHER" id="PTHR11926">
    <property type="entry name" value="GLUCOSYL/GLUCURONOSYL TRANSFERASES"/>
    <property type="match status" value="1"/>
</dbReference>
<sequence length="455" mass="51627">MENKTIHCLVIPFPAHGHINPMLQFSKLIQNEGVKVTLVTPLSYYKNLPKLPSSITVETISDGFDQSGLTLPKSFKHYLNQFWEVGSESLAYLINNLNGRSNNHVDCVIYDSFMPWCLDVAKRFGIIGAAFLTQNLAMNSIYYHVHMGKLKPPFAEQVISLPALPQLLHRDMPSFYFTYEQDPTFLDLVVAQFSNIEKADWILCNSFFELEKEVGDWTMKIWSNFRTIGPSIPNTFLDKKIKDDEDYGVSEFKSEESVEWLNNKAKRSVVYVSFGSLGALNEEQIEEVAQCLKDCGSYFLWVVKTSEETKLPKDFEKKSENGLVVAWCPQLKVLAHEAIGCFVTHCGWNSTLEALSLGVPVVAMPLWSDQGINAKLMVDVWKVGIRASVDEKEIVRKETLKSCISEIMESDKSKEIMNNVMQWKNLAARAVGEDGSSYKNMIEFVNSLFHHSTIN</sequence>
<accession>A0A9D4Y0D3</accession>
<dbReference type="EMBL" id="JAMSHJ010000003">
    <property type="protein sequence ID" value="KAI5428295.1"/>
    <property type="molecule type" value="Genomic_DNA"/>
</dbReference>
<keyword evidence="3 4" id="KW-0808">Transferase</keyword>
<dbReference type="EC" id="2.4.1.-" evidence="5"/>
<dbReference type="Gene3D" id="3.40.50.2000">
    <property type="entry name" value="Glycogen Phosphorylase B"/>
    <property type="match status" value="2"/>
</dbReference>
<feature type="domain" description="Glycosyltransferase N-terminal" evidence="6">
    <location>
        <begin position="6"/>
        <end position="44"/>
    </location>
</feature>
<dbReference type="Pfam" id="PF26168">
    <property type="entry name" value="Glyco_transf_N"/>
    <property type="match status" value="1"/>
</dbReference>
<dbReference type="CDD" id="cd03784">
    <property type="entry name" value="GT1_Gtf-like"/>
    <property type="match status" value="1"/>
</dbReference>
<dbReference type="FunFam" id="3.40.50.2000:FF:000019">
    <property type="entry name" value="Glycosyltransferase"/>
    <property type="match status" value="1"/>
</dbReference>
<dbReference type="GO" id="GO:0032787">
    <property type="term" value="P:monocarboxylic acid metabolic process"/>
    <property type="evidence" value="ECO:0007669"/>
    <property type="project" value="UniProtKB-ARBA"/>
</dbReference>
<dbReference type="InterPro" id="IPR058980">
    <property type="entry name" value="Glyco_transf_N"/>
</dbReference>
<dbReference type="Gramene" id="Psat03G0332700-T1">
    <property type="protein sequence ID" value="KAI5428295.1"/>
    <property type="gene ID" value="KIW84_033327"/>
</dbReference>
<evidence type="ECO:0000256" key="5">
    <source>
        <dbReference type="RuleBase" id="RU362057"/>
    </source>
</evidence>
<keyword evidence="2 4" id="KW-0328">Glycosyltransferase</keyword>
<evidence type="ECO:0000256" key="3">
    <source>
        <dbReference type="ARBA" id="ARBA00022679"/>
    </source>
</evidence>
<dbReference type="GO" id="GO:0080043">
    <property type="term" value="F:quercetin 3-O-glucosyltransferase activity"/>
    <property type="evidence" value="ECO:0007669"/>
    <property type="project" value="TreeGrafter"/>
</dbReference>
<organism evidence="7 8">
    <name type="scientific">Pisum sativum</name>
    <name type="common">Garden pea</name>
    <name type="synonym">Lathyrus oleraceus</name>
    <dbReference type="NCBI Taxonomy" id="3888"/>
    <lineage>
        <taxon>Eukaryota</taxon>
        <taxon>Viridiplantae</taxon>
        <taxon>Streptophyta</taxon>
        <taxon>Embryophyta</taxon>
        <taxon>Tracheophyta</taxon>
        <taxon>Spermatophyta</taxon>
        <taxon>Magnoliopsida</taxon>
        <taxon>eudicotyledons</taxon>
        <taxon>Gunneridae</taxon>
        <taxon>Pentapetalae</taxon>
        <taxon>rosids</taxon>
        <taxon>fabids</taxon>
        <taxon>Fabales</taxon>
        <taxon>Fabaceae</taxon>
        <taxon>Papilionoideae</taxon>
        <taxon>50 kb inversion clade</taxon>
        <taxon>NPAAA clade</taxon>
        <taxon>Hologalegina</taxon>
        <taxon>IRL clade</taxon>
        <taxon>Fabeae</taxon>
        <taxon>Lathyrus</taxon>
    </lineage>
</organism>
<evidence type="ECO:0000313" key="8">
    <source>
        <dbReference type="Proteomes" id="UP001058974"/>
    </source>
</evidence>